<evidence type="ECO:0000256" key="2">
    <source>
        <dbReference type="ARBA" id="ARBA00007647"/>
    </source>
</evidence>
<keyword evidence="5" id="KW-0812">Transmembrane</keyword>
<evidence type="ECO:0000313" key="10">
    <source>
        <dbReference type="Proteomes" id="UP001152747"/>
    </source>
</evidence>
<comment type="caution">
    <text evidence="9">The sequence shown here is derived from an EMBL/GenBank/DDBJ whole genome shotgun (WGS) entry which is preliminary data.</text>
</comment>
<keyword evidence="6" id="KW-1133">Transmembrane helix</keyword>
<dbReference type="GO" id="GO:0016020">
    <property type="term" value="C:membrane"/>
    <property type="evidence" value="ECO:0007669"/>
    <property type="project" value="UniProtKB-SubCell"/>
</dbReference>
<protein>
    <recommendedName>
        <fullName evidence="8">Glycosyltransferase family 92 protein</fullName>
        <ecNumber evidence="8">2.4.1.-</ecNumber>
    </recommendedName>
</protein>
<name>A0A9P1N2J3_9PELO</name>
<gene>
    <name evidence="9" type="ORF">CAMP_LOCUS11310</name>
</gene>
<comment type="subcellular location">
    <subcellularLocation>
        <location evidence="1">Membrane</location>
        <topology evidence="1">Single-pass membrane protein</topology>
    </subcellularLocation>
</comment>
<sequence length="462" mass="54808">MRRYPKNLLIFLAFFIVFFKIIPEILEVWGPLEIKYDSNIFIYSAYYYPNSKSLGENAIAINMVIDQNAFDKPEKLKIHIIGENSTTFDNFEGRIQIDGIQVCSLITTVLLTNTLPNLETLKIQSGSQEIEIPFRSPKFTSPSPVIICISPQFVAEQWQLFLFHIHVIRKFKGHAHFYITSIVDTYFEMVSKYEELGWITIDFWNRIDFGDESEPMRNVEWRNQAGAQTDCLLQYKEVADYIAFFDLDDILIPESHPTYIQEFTHEFSLYPEDQKSYLFYERQVHKMKDMRRKFDFTNLLLEKHIEVNMGKSVIRPEKFNSTWIHFSWNVDFEKGINVKSHFMKHVKIVENVSNAARKLKIAEKLQSGFERIHKNLSLHKMPTNFYFNLIRTCYNEIYYKTGFIQGKLNSKCLNPESCDYPQVKRIKCVHSDAKYEHGPKMGRFTFHWIEKQFWNRTYGCYP</sequence>
<dbReference type="InterPro" id="IPR052012">
    <property type="entry name" value="GTase_92"/>
</dbReference>
<accession>A0A9P1N2J3</accession>
<dbReference type="InterPro" id="IPR008166">
    <property type="entry name" value="Glyco_transf_92"/>
</dbReference>
<dbReference type="Proteomes" id="UP001152747">
    <property type="component" value="Unassembled WGS sequence"/>
</dbReference>
<comment type="similarity">
    <text evidence="2 8">Belongs to the glycosyltransferase 92 family.</text>
</comment>
<evidence type="ECO:0000313" key="9">
    <source>
        <dbReference type="EMBL" id="CAI5448673.1"/>
    </source>
</evidence>
<keyword evidence="4 8" id="KW-0808">Transferase</keyword>
<dbReference type="EC" id="2.4.1.-" evidence="8"/>
<keyword evidence="7" id="KW-0472">Membrane</keyword>
<evidence type="ECO:0000256" key="6">
    <source>
        <dbReference type="ARBA" id="ARBA00022989"/>
    </source>
</evidence>
<evidence type="ECO:0000256" key="5">
    <source>
        <dbReference type="ARBA" id="ARBA00022692"/>
    </source>
</evidence>
<proteinExistence type="inferred from homology"/>
<keyword evidence="10" id="KW-1185">Reference proteome</keyword>
<dbReference type="GO" id="GO:0016757">
    <property type="term" value="F:glycosyltransferase activity"/>
    <property type="evidence" value="ECO:0007669"/>
    <property type="project" value="UniProtKB-UniRule"/>
</dbReference>
<dbReference type="EMBL" id="CANHGI010000004">
    <property type="protein sequence ID" value="CAI5448673.1"/>
    <property type="molecule type" value="Genomic_DNA"/>
</dbReference>
<dbReference type="AlphaFoldDB" id="A0A9P1N2J3"/>
<evidence type="ECO:0000256" key="3">
    <source>
        <dbReference type="ARBA" id="ARBA00022676"/>
    </source>
</evidence>
<keyword evidence="3 8" id="KW-0328">Glycosyltransferase</keyword>
<evidence type="ECO:0000256" key="4">
    <source>
        <dbReference type="ARBA" id="ARBA00022679"/>
    </source>
</evidence>
<reference evidence="9" key="1">
    <citation type="submission" date="2022-11" db="EMBL/GenBank/DDBJ databases">
        <authorList>
            <person name="Kikuchi T."/>
        </authorList>
    </citation>
    <scope>NUCLEOTIDE SEQUENCE</scope>
    <source>
        <strain evidence="9">PS1010</strain>
    </source>
</reference>
<dbReference type="PANTHER" id="PTHR21645">
    <property type="entry name" value="GLYCOSYLTRANSFERASE FAMILY 92 PROTEIN"/>
    <property type="match status" value="1"/>
</dbReference>
<evidence type="ECO:0000256" key="7">
    <source>
        <dbReference type="ARBA" id="ARBA00023136"/>
    </source>
</evidence>
<dbReference type="OrthoDB" id="5777994at2759"/>
<organism evidence="9 10">
    <name type="scientific">Caenorhabditis angaria</name>
    <dbReference type="NCBI Taxonomy" id="860376"/>
    <lineage>
        <taxon>Eukaryota</taxon>
        <taxon>Metazoa</taxon>
        <taxon>Ecdysozoa</taxon>
        <taxon>Nematoda</taxon>
        <taxon>Chromadorea</taxon>
        <taxon>Rhabditida</taxon>
        <taxon>Rhabditina</taxon>
        <taxon>Rhabditomorpha</taxon>
        <taxon>Rhabditoidea</taxon>
        <taxon>Rhabditidae</taxon>
        <taxon>Peloderinae</taxon>
        <taxon>Caenorhabditis</taxon>
    </lineage>
</organism>
<dbReference type="PANTHER" id="PTHR21645:SF22">
    <property type="entry name" value="GLYCOSYLTRANSFERASE FAMILY 92 PROTEIN"/>
    <property type="match status" value="1"/>
</dbReference>
<dbReference type="Pfam" id="PF01697">
    <property type="entry name" value="Glyco_transf_92"/>
    <property type="match status" value="1"/>
</dbReference>
<evidence type="ECO:0000256" key="1">
    <source>
        <dbReference type="ARBA" id="ARBA00004167"/>
    </source>
</evidence>
<evidence type="ECO:0000256" key="8">
    <source>
        <dbReference type="RuleBase" id="RU366017"/>
    </source>
</evidence>